<protein>
    <submittedName>
        <fullName evidence="2">Membrane protein</fullName>
    </submittedName>
</protein>
<accession>A1WU28</accession>
<evidence type="ECO:0000256" key="1">
    <source>
        <dbReference type="SAM" id="Phobius"/>
    </source>
</evidence>
<evidence type="ECO:0000313" key="2">
    <source>
        <dbReference type="EMBL" id="ABM61190.1"/>
    </source>
</evidence>
<dbReference type="eggNOG" id="ENOG50336RW">
    <property type="taxonomic scope" value="Bacteria"/>
</dbReference>
<keyword evidence="1" id="KW-0472">Membrane</keyword>
<dbReference type="HOGENOM" id="CLU_185884_1_0_6"/>
<gene>
    <name evidence="2" type="ordered locus">Hhal_0396</name>
</gene>
<keyword evidence="1" id="KW-1133">Transmembrane helix</keyword>
<keyword evidence="1" id="KW-0812">Transmembrane</keyword>
<dbReference type="InterPro" id="IPR021521">
    <property type="entry name" value="DUF3185"/>
</dbReference>
<reference evidence="2 3" key="2">
    <citation type="journal article" date="2013" name="Stand. Genomic Sci.">
        <title>Complete genome sequence of Halorhodospira halophila SL1.</title>
        <authorList>
            <person name="Challacombe J.F."/>
            <person name="Majid S."/>
            <person name="Deole R."/>
            <person name="Brettin T.S."/>
            <person name="Bruce D."/>
            <person name="Delano S.F."/>
            <person name="Detter J.C."/>
            <person name="Gleasner C.D."/>
            <person name="Han C.S."/>
            <person name="Misra M."/>
            <person name="Reitenga K.G."/>
            <person name="Mikhailova N."/>
            <person name="Woyke T."/>
            <person name="Pitluck S."/>
            <person name="Nolan M."/>
            <person name="Land M.L."/>
            <person name="Saunders E."/>
            <person name="Tapia R."/>
            <person name="Lapidus A."/>
            <person name="Ivanova N."/>
            <person name="Hoff W.D."/>
        </authorList>
    </citation>
    <scope>NUCLEOTIDE SEQUENCE [LARGE SCALE GENOMIC DNA]</scope>
    <source>
        <strain evidence="3">DSM 244 / SL1</strain>
    </source>
</reference>
<feature type="transmembrane region" description="Helical" evidence="1">
    <location>
        <begin position="12"/>
        <end position="38"/>
    </location>
</feature>
<dbReference type="KEGG" id="hha:Hhal_0396"/>
<proteinExistence type="predicted"/>
<keyword evidence="3" id="KW-1185">Reference proteome</keyword>
<name>A1WU28_HALHL</name>
<dbReference type="EMBL" id="CP000544">
    <property type="protein sequence ID" value="ABM61190.1"/>
    <property type="molecule type" value="Genomic_DNA"/>
</dbReference>
<organism evidence="2 3">
    <name type="scientific">Halorhodospira halophila (strain DSM 244 / SL1)</name>
    <name type="common">Ectothiorhodospira halophila (strain DSM 244 / SL1)</name>
    <dbReference type="NCBI Taxonomy" id="349124"/>
    <lineage>
        <taxon>Bacteria</taxon>
        <taxon>Pseudomonadati</taxon>
        <taxon>Pseudomonadota</taxon>
        <taxon>Gammaproteobacteria</taxon>
        <taxon>Chromatiales</taxon>
        <taxon>Ectothiorhodospiraceae</taxon>
        <taxon>Halorhodospira</taxon>
    </lineage>
</organism>
<feature type="transmembrane region" description="Helical" evidence="1">
    <location>
        <begin position="58"/>
        <end position="78"/>
    </location>
</feature>
<dbReference type="Proteomes" id="UP000000647">
    <property type="component" value="Chromosome"/>
</dbReference>
<sequence>MSALNIDQRGSTTMSIIQIIGIVLLITGAVLLYFGYQATQSAGEQIFETFTGRFTDSTTWYLILGVAASISGLIMLFIRGG</sequence>
<dbReference type="Pfam" id="PF11381">
    <property type="entry name" value="DUF3185"/>
    <property type="match status" value="1"/>
</dbReference>
<dbReference type="AlphaFoldDB" id="A1WU28"/>
<evidence type="ECO:0000313" key="3">
    <source>
        <dbReference type="Proteomes" id="UP000000647"/>
    </source>
</evidence>
<reference evidence="3" key="1">
    <citation type="submission" date="2006-12" db="EMBL/GenBank/DDBJ databases">
        <title>Complete sequence of Halorhodospira halophila SL1.</title>
        <authorList>
            <consortium name="US DOE Joint Genome Institute"/>
            <person name="Copeland A."/>
            <person name="Lucas S."/>
            <person name="Lapidus A."/>
            <person name="Barry K."/>
            <person name="Detter J.C."/>
            <person name="Glavina del Rio T."/>
            <person name="Hammon N."/>
            <person name="Israni S."/>
            <person name="Dalin E."/>
            <person name="Tice H."/>
            <person name="Pitluck S."/>
            <person name="Saunders E."/>
            <person name="Brettin T."/>
            <person name="Bruce D."/>
            <person name="Han C."/>
            <person name="Tapia R."/>
            <person name="Schmutz J."/>
            <person name="Larimer F."/>
            <person name="Land M."/>
            <person name="Hauser L."/>
            <person name="Kyrpides N."/>
            <person name="Mikhailova N."/>
            <person name="Hoff W."/>
            <person name="Richardson P."/>
        </authorList>
    </citation>
    <scope>NUCLEOTIDE SEQUENCE [LARGE SCALE GENOMIC DNA]</scope>
    <source>
        <strain evidence="3">DSM 244 / SL1</strain>
    </source>
</reference>